<gene>
    <name evidence="1" type="ORF">A11Q_881</name>
</gene>
<dbReference type="EMBL" id="CP003537">
    <property type="protein sequence ID" value="AGH95097.1"/>
    <property type="molecule type" value="Genomic_DNA"/>
</dbReference>
<dbReference type="Pfam" id="PF08899">
    <property type="entry name" value="DUF1844"/>
    <property type="match status" value="1"/>
</dbReference>
<protein>
    <recommendedName>
        <fullName evidence="3">DUF1844 domain-containing protein</fullName>
    </recommendedName>
</protein>
<sequence length="87" mass="9698">MSSNNEQKLEASFSLLIMSIASNAMMAMGLTPDPQTGKTESDRNMARFNIDLLSVLKEKTKGNLTPDEIGLLDHILQDLQMKFVQLK</sequence>
<dbReference type="PATRIC" id="fig|1184267.3.peg.890"/>
<evidence type="ECO:0008006" key="3">
    <source>
        <dbReference type="Google" id="ProtNLM"/>
    </source>
</evidence>
<dbReference type="AlphaFoldDB" id="M4V6V0"/>
<evidence type="ECO:0000313" key="1">
    <source>
        <dbReference type="EMBL" id="AGH95097.1"/>
    </source>
</evidence>
<reference evidence="1 2" key="1">
    <citation type="journal article" date="2013" name="ISME J.">
        <title>By their genes ye shall know them: genomic signatures of predatory bacteria.</title>
        <authorList>
            <person name="Pasternak Z."/>
            <person name="Pietrokovski S."/>
            <person name="Rotem O."/>
            <person name="Gophna U."/>
            <person name="Lurie-Weinberger M.N."/>
            <person name="Jurkevitch E."/>
        </authorList>
    </citation>
    <scope>NUCLEOTIDE SEQUENCE [LARGE SCALE GENOMIC DNA]</scope>
    <source>
        <strain evidence="1 2">JSS</strain>
    </source>
</reference>
<dbReference type="STRING" id="1184267.A11Q_881"/>
<dbReference type="InterPro" id="IPR014995">
    <property type="entry name" value="DUF1844"/>
</dbReference>
<dbReference type="eggNOG" id="ENOG50334IY">
    <property type="taxonomic scope" value="Bacteria"/>
</dbReference>
<accession>M4V6V0</accession>
<organism evidence="1 2">
    <name type="scientific">Pseudobdellovibrio exovorus JSS</name>
    <dbReference type="NCBI Taxonomy" id="1184267"/>
    <lineage>
        <taxon>Bacteria</taxon>
        <taxon>Pseudomonadati</taxon>
        <taxon>Bdellovibrionota</taxon>
        <taxon>Bdellovibrionia</taxon>
        <taxon>Bdellovibrionales</taxon>
        <taxon>Pseudobdellovibrionaceae</taxon>
        <taxon>Pseudobdellovibrio</taxon>
    </lineage>
</organism>
<dbReference type="OrthoDB" id="5295872at2"/>
<proteinExistence type="predicted"/>
<dbReference type="Proteomes" id="UP000012040">
    <property type="component" value="Chromosome"/>
</dbReference>
<keyword evidence="2" id="KW-1185">Reference proteome</keyword>
<dbReference type="RefSeq" id="WP_015469587.1">
    <property type="nucleotide sequence ID" value="NC_020813.1"/>
</dbReference>
<evidence type="ECO:0000313" key="2">
    <source>
        <dbReference type="Proteomes" id="UP000012040"/>
    </source>
</evidence>
<name>M4V6V0_9BACT</name>
<dbReference type="KEGG" id="bex:A11Q_881"/>
<dbReference type="HOGENOM" id="CLU_136189_2_1_7"/>